<dbReference type="PANTHER" id="PTHR33048">
    <property type="entry name" value="PTH11-LIKE INTEGRAL MEMBRANE PROTEIN (AFU_ORTHOLOGUE AFUA_5G11245)"/>
    <property type="match status" value="1"/>
</dbReference>
<evidence type="ECO:0000256" key="5">
    <source>
        <dbReference type="ARBA" id="ARBA00038359"/>
    </source>
</evidence>
<evidence type="ECO:0000313" key="9">
    <source>
        <dbReference type="EMBL" id="KAF2171939.1"/>
    </source>
</evidence>
<feature type="transmembrane region" description="Helical" evidence="7">
    <location>
        <begin position="190"/>
        <end position="212"/>
    </location>
</feature>
<feature type="transmembrane region" description="Helical" evidence="7">
    <location>
        <begin position="101"/>
        <end position="128"/>
    </location>
</feature>
<protein>
    <recommendedName>
        <fullName evidence="8">Rhodopsin domain-containing protein</fullName>
    </recommendedName>
</protein>
<evidence type="ECO:0000256" key="6">
    <source>
        <dbReference type="SAM" id="MobiDB-lite"/>
    </source>
</evidence>
<feature type="transmembrane region" description="Helical" evidence="7">
    <location>
        <begin position="60"/>
        <end position="81"/>
    </location>
</feature>
<dbReference type="GO" id="GO:0016020">
    <property type="term" value="C:membrane"/>
    <property type="evidence" value="ECO:0007669"/>
    <property type="project" value="UniProtKB-SubCell"/>
</dbReference>
<feature type="transmembrane region" description="Helical" evidence="7">
    <location>
        <begin position="26"/>
        <end position="48"/>
    </location>
</feature>
<keyword evidence="2 7" id="KW-0812">Transmembrane</keyword>
<feature type="transmembrane region" description="Helical" evidence="7">
    <location>
        <begin position="149"/>
        <end position="170"/>
    </location>
</feature>
<feature type="domain" description="Rhodopsin" evidence="8">
    <location>
        <begin position="45"/>
        <end position="288"/>
    </location>
</feature>
<dbReference type="PANTHER" id="PTHR33048:SF129">
    <property type="entry name" value="INTEGRAL MEMBRANE PROTEIN-RELATED"/>
    <property type="match status" value="1"/>
</dbReference>
<accession>A0A6A6D1H6</accession>
<evidence type="ECO:0000256" key="2">
    <source>
        <dbReference type="ARBA" id="ARBA00022692"/>
    </source>
</evidence>
<name>A0A6A6D1H6_ZASCE</name>
<dbReference type="EMBL" id="ML993582">
    <property type="protein sequence ID" value="KAF2171939.1"/>
    <property type="molecule type" value="Genomic_DNA"/>
</dbReference>
<proteinExistence type="inferred from homology"/>
<evidence type="ECO:0000256" key="7">
    <source>
        <dbReference type="SAM" id="Phobius"/>
    </source>
</evidence>
<feature type="transmembrane region" description="Helical" evidence="7">
    <location>
        <begin position="224"/>
        <end position="246"/>
    </location>
</feature>
<dbReference type="RefSeq" id="XP_033672828.1">
    <property type="nucleotide sequence ID" value="XM_033804382.1"/>
</dbReference>
<organism evidence="9 10">
    <name type="scientific">Zasmidium cellare ATCC 36951</name>
    <dbReference type="NCBI Taxonomy" id="1080233"/>
    <lineage>
        <taxon>Eukaryota</taxon>
        <taxon>Fungi</taxon>
        <taxon>Dikarya</taxon>
        <taxon>Ascomycota</taxon>
        <taxon>Pezizomycotina</taxon>
        <taxon>Dothideomycetes</taxon>
        <taxon>Dothideomycetidae</taxon>
        <taxon>Mycosphaerellales</taxon>
        <taxon>Mycosphaerellaceae</taxon>
        <taxon>Zasmidium</taxon>
    </lineage>
</organism>
<evidence type="ECO:0000313" key="10">
    <source>
        <dbReference type="Proteomes" id="UP000799537"/>
    </source>
</evidence>
<evidence type="ECO:0000256" key="4">
    <source>
        <dbReference type="ARBA" id="ARBA00023136"/>
    </source>
</evidence>
<evidence type="ECO:0000259" key="8">
    <source>
        <dbReference type="Pfam" id="PF20684"/>
    </source>
</evidence>
<comment type="similarity">
    <text evidence="5">Belongs to the SAT4 family.</text>
</comment>
<feature type="transmembrane region" description="Helical" evidence="7">
    <location>
        <begin position="258"/>
        <end position="282"/>
    </location>
</feature>
<keyword evidence="3 7" id="KW-1133">Transmembrane helix</keyword>
<dbReference type="Proteomes" id="UP000799537">
    <property type="component" value="Unassembled WGS sequence"/>
</dbReference>
<evidence type="ECO:0000256" key="1">
    <source>
        <dbReference type="ARBA" id="ARBA00004141"/>
    </source>
</evidence>
<reference evidence="9" key="1">
    <citation type="journal article" date="2020" name="Stud. Mycol.">
        <title>101 Dothideomycetes genomes: a test case for predicting lifestyles and emergence of pathogens.</title>
        <authorList>
            <person name="Haridas S."/>
            <person name="Albert R."/>
            <person name="Binder M."/>
            <person name="Bloem J."/>
            <person name="Labutti K."/>
            <person name="Salamov A."/>
            <person name="Andreopoulos B."/>
            <person name="Baker S."/>
            <person name="Barry K."/>
            <person name="Bills G."/>
            <person name="Bluhm B."/>
            <person name="Cannon C."/>
            <person name="Castanera R."/>
            <person name="Culley D."/>
            <person name="Daum C."/>
            <person name="Ezra D."/>
            <person name="Gonzalez J."/>
            <person name="Henrissat B."/>
            <person name="Kuo A."/>
            <person name="Liang C."/>
            <person name="Lipzen A."/>
            <person name="Lutzoni F."/>
            <person name="Magnuson J."/>
            <person name="Mondo S."/>
            <person name="Nolan M."/>
            <person name="Ohm R."/>
            <person name="Pangilinan J."/>
            <person name="Park H.-J."/>
            <person name="Ramirez L."/>
            <person name="Alfaro M."/>
            <person name="Sun H."/>
            <person name="Tritt A."/>
            <person name="Yoshinaga Y."/>
            <person name="Zwiers L.-H."/>
            <person name="Turgeon B."/>
            <person name="Goodwin S."/>
            <person name="Spatafora J."/>
            <person name="Crous P."/>
            <person name="Grigoriev I."/>
        </authorList>
    </citation>
    <scope>NUCLEOTIDE SEQUENCE</scope>
    <source>
        <strain evidence="9">ATCC 36951</strain>
    </source>
</reference>
<sequence>MQLPPWSVIVSWPKPNYVDPVTRGDALLILMILFSILVFLAVLGRYYSRIVIKRWFGWDDSMITLAWIFTIGMNAAVILANRKYGWDRHLWDVQYEMIQKASMIAFAAKLLFVGASTFTRLSLVCFYYRLVGDSGIAWFTWVLHASMAFNISIGIAFTCLGIWLCVPVQSYWVYPPMADHKCLDEGTTTLIIGIINCVADLLTTLLPIPLVMRLKMPLRDRIGVCILLSLGIIVTVAGIVRTYYIWQSLINSWDETWFSYPLWICAAVEIDVAVICACAPALKPLLHKPFTRMTNSITSKLSSLRSSSHNSAAAASQTPQNNSNKSTRSAFKFPFAKRSGGESIWDGEEEYGMLRLAEKDTNTTTTTTTTAQMTDVEAHPLHGFMNGPTRMPSHLGILKSQSVDQEVQYLTPQEVQGEAMRTPEALEIR</sequence>
<keyword evidence="4 7" id="KW-0472">Membrane</keyword>
<gene>
    <name evidence="9" type="ORF">M409DRAFT_18170</name>
</gene>
<dbReference type="OrthoDB" id="4525788at2759"/>
<dbReference type="AlphaFoldDB" id="A0A6A6D1H6"/>
<evidence type="ECO:0000256" key="3">
    <source>
        <dbReference type="ARBA" id="ARBA00022989"/>
    </source>
</evidence>
<dbReference type="InterPro" id="IPR052337">
    <property type="entry name" value="SAT4-like"/>
</dbReference>
<comment type="subcellular location">
    <subcellularLocation>
        <location evidence="1">Membrane</location>
        <topology evidence="1">Multi-pass membrane protein</topology>
    </subcellularLocation>
</comment>
<feature type="region of interest" description="Disordered" evidence="6">
    <location>
        <begin position="308"/>
        <end position="329"/>
    </location>
</feature>
<feature type="compositionally biased region" description="Polar residues" evidence="6">
    <location>
        <begin position="317"/>
        <end position="329"/>
    </location>
</feature>
<keyword evidence="10" id="KW-1185">Reference proteome</keyword>
<dbReference type="InterPro" id="IPR049326">
    <property type="entry name" value="Rhodopsin_dom_fungi"/>
</dbReference>
<dbReference type="Pfam" id="PF20684">
    <property type="entry name" value="Fung_rhodopsin"/>
    <property type="match status" value="1"/>
</dbReference>
<dbReference type="GeneID" id="54557654"/>